<gene>
    <name evidence="2" type="ORF">G7043_39005</name>
</gene>
<protein>
    <submittedName>
        <fullName evidence="2">Uncharacterized protein</fullName>
    </submittedName>
</protein>
<accession>A0A7C9W7N6</accession>
<dbReference type="Proteomes" id="UP000481360">
    <property type="component" value="Unassembled WGS sequence"/>
</dbReference>
<comment type="caution">
    <text evidence="2">The sequence shown here is derived from an EMBL/GenBank/DDBJ whole genome shotgun (WGS) entry which is preliminary data.</text>
</comment>
<sequence>MVLIADAIVTLALLPLTVDVATGGVLAPATSWTWSALGVLLLAAAALGLHGLRRGDRISARFPDHPQLVVSSRERDYDRLATRLRMHGAVVISPLNRTQEHLAGCDPEELAGRVR</sequence>
<dbReference type="EMBL" id="JAAMPJ010000014">
    <property type="protein sequence ID" value="NGY64920.1"/>
    <property type="molecule type" value="Genomic_DNA"/>
</dbReference>
<name>A0A7C9W7N6_9PSEU</name>
<organism evidence="2 3">
    <name type="scientific">Lentzea alba</name>
    <dbReference type="NCBI Taxonomy" id="2714351"/>
    <lineage>
        <taxon>Bacteria</taxon>
        <taxon>Bacillati</taxon>
        <taxon>Actinomycetota</taxon>
        <taxon>Actinomycetes</taxon>
        <taxon>Pseudonocardiales</taxon>
        <taxon>Pseudonocardiaceae</taxon>
        <taxon>Lentzea</taxon>
    </lineage>
</organism>
<keyword evidence="3" id="KW-1185">Reference proteome</keyword>
<dbReference type="RefSeq" id="WP_166053726.1">
    <property type="nucleotide sequence ID" value="NZ_JAAMPJ010000014.1"/>
</dbReference>
<reference evidence="2 3" key="1">
    <citation type="submission" date="2020-03" db="EMBL/GenBank/DDBJ databases">
        <title>Isolation and identification of active actinomycetes.</title>
        <authorList>
            <person name="Sun X."/>
        </authorList>
    </citation>
    <scope>NUCLEOTIDE SEQUENCE [LARGE SCALE GENOMIC DNA]</scope>
    <source>
        <strain evidence="2 3">NEAU-D13</strain>
    </source>
</reference>
<keyword evidence="1" id="KW-0812">Transmembrane</keyword>
<evidence type="ECO:0000256" key="1">
    <source>
        <dbReference type="SAM" id="Phobius"/>
    </source>
</evidence>
<feature type="transmembrane region" description="Helical" evidence="1">
    <location>
        <begin position="33"/>
        <end position="52"/>
    </location>
</feature>
<keyword evidence="1" id="KW-0472">Membrane</keyword>
<keyword evidence="1" id="KW-1133">Transmembrane helix</keyword>
<proteinExistence type="predicted"/>
<evidence type="ECO:0000313" key="2">
    <source>
        <dbReference type="EMBL" id="NGY64920.1"/>
    </source>
</evidence>
<dbReference type="AlphaFoldDB" id="A0A7C9W7N6"/>
<evidence type="ECO:0000313" key="3">
    <source>
        <dbReference type="Proteomes" id="UP000481360"/>
    </source>
</evidence>